<dbReference type="EMBL" id="CP052909">
    <property type="protein sequence ID" value="QNJ98471.1"/>
    <property type="molecule type" value="Genomic_DNA"/>
</dbReference>
<keyword evidence="3" id="KW-1185">Reference proteome</keyword>
<keyword evidence="1" id="KW-0732">Signal</keyword>
<dbReference type="Proteomes" id="UP000515514">
    <property type="component" value="Chromosome"/>
</dbReference>
<proteinExistence type="predicted"/>
<organism evidence="2 3">
    <name type="scientific">Constantimarinum furrinae</name>
    <dbReference type="NCBI Taxonomy" id="2562285"/>
    <lineage>
        <taxon>Bacteria</taxon>
        <taxon>Pseudomonadati</taxon>
        <taxon>Bacteroidota</taxon>
        <taxon>Flavobacteriia</taxon>
        <taxon>Flavobacteriales</taxon>
        <taxon>Flavobacteriaceae</taxon>
        <taxon>Altibacter/Constantimarinum group</taxon>
        <taxon>Constantimarinum</taxon>
    </lineage>
</organism>
<dbReference type="Pfam" id="PF10677">
    <property type="entry name" value="DUF2490"/>
    <property type="match status" value="1"/>
</dbReference>
<accession>A0A7G8PVV5</accession>
<gene>
    <name evidence="2" type="ORF">ALE3EI_1924</name>
</gene>
<feature type="signal peptide" evidence="1">
    <location>
        <begin position="1"/>
        <end position="21"/>
    </location>
</feature>
<evidence type="ECO:0008006" key="4">
    <source>
        <dbReference type="Google" id="ProtNLM"/>
    </source>
</evidence>
<feature type="chain" id="PRO_5028856794" description="DUF2490 domain-containing protein" evidence="1">
    <location>
        <begin position="22"/>
        <end position="235"/>
    </location>
</feature>
<dbReference type="AlphaFoldDB" id="A0A7G8PVV5"/>
<dbReference type="InterPro" id="IPR019619">
    <property type="entry name" value="DUF2490"/>
</dbReference>
<evidence type="ECO:0000313" key="3">
    <source>
        <dbReference type="Proteomes" id="UP000515514"/>
    </source>
</evidence>
<name>A0A7G8PVV5_9FLAO</name>
<dbReference type="KEGG" id="alti:ALE3EI_1924"/>
<sequence length="235" mass="27733">MQQTLKCLLVAVLVSFNTLSAQDRGDNKLGAWYVYFGTNTISDRFSIHTELQYNVYEVTSNFEQFWAITALNYHLNERTVLSAGYGYFEGDPTFLDTPGEENTTEHRLFEQFILRNQLGKLNIQHRYRIEHRFISTPMDHITRQRFRYRLQLTYPLSEKWFVNAFDEIFLDFEEPVFNQNRLYGALGYKIGKGIKLQAGYMKIHFPGINFDRLQLVLTINTDLRKKQKPTTTNED</sequence>
<evidence type="ECO:0000313" key="2">
    <source>
        <dbReference type="EMBL" id="QNJ98471.1"/>
    </source>
</evidence>
<reference evidence="2 3" key="1">
    <citation type="submission" date="2020-04" db="EMBL/GenBank/DDBJ databases">
        <title>Genome sequence of Altibacter aquimarinus strain ALE3EI.</title>
        <authorList>
            <person name="Oh H.-M."/>
            <person name="Jang D."/>
        </authorList>
    </citation>
    <scope>NUCLEOTIDE SEQUENCE [LARGE SCALE GENOMIC DNA]</scope>
    <source>
        <strain evidence="2 3">ALE3EI</strain>
    </source>
</reference>
<dbReference type="RefSeq" id="WP_186988146.1">
    <property type="nucleotide sequence ID" value="NZ_CP052909.1"/>
</dbReference>
<protein>
    <recommendedName>
        <fullName evidence="4">DUF2490 domain-containing protein</fullName>
    </recommendedName>
</protein>
<evidence type="ECO:0000256" key="1">
    <source>
        <dbReference type="SAM" id="SignalP"/>
    </source>
</evidence>